<dbReference type="Proteomes" id="UP000070529">
    <property type="component" value="Unassembled WGS sequence"/>
</dbReference>
<evidence type="ECO:0000256" key="1">
    <source>
        <dbReference type="ARBA" id="ARBA00022723"/>
    </source>
</evidence>
<dbReference type="Pfam" id="PF00702">
    <property type="entry name" value="Hydrolase"/>
    <property type="match status" value="1"/>
</dbReference>
<comment type="caution">
    <text evidence="4">The sequence shown here is derived from an EMBL/GenBank/DDBJ whole genome shotgun (WGS) entry which is preliminary data.</text>
</comment>
<proteinExistence type="predicted"/>
<evidence type="ECO:0000313" key="4">
    <source>
        <dbReference type="EMBL" id="KXF82634.1"/>
    </source>
</evidence>
<dbReference type="RefSeq" id="WP_067413025.1">
    <property type="nucleotide sequence ID" value="NZ_LNTY01000018.1"/>
</dbReference>
<dbReference type="InterPro" id="IPR023214">
    <property type="entry name" value="HAD_sf"/>
</dbReference>
<evidence type="ECO:0000256" key="3">
    <source>
        <dbReference type="ARBA" id="ARBA00022842"/>
    </source>
</evidence>
<evidence type="ECO:0000256" key="2">
    <source>
        <dbReference type="ARBA" id="ARBA00022801"/>
    </source>
</evidence>
<dbReference type="InterPro" id="IPR036412">
    <property type="entry name" value="HAD-like_sf"/>
</dbReference>
<dbReference type="AlphaFoldDB" id="A0A135IBA0"/>
<dbReference type="GO" id="GO:0046872">
    <property type="term" value="F:metal ion binding"/>
    <property type="evidence" value="ECO:0007669"/>
    <property type="project" value="UniProtKB-KW"/>
</dbReference>
<organism evidence="4 5">
    <name type="scientific">Enterovibrio coralii</name>
    <dbReference type="NCBI Taxonomy" id="294935"/>
    <lineage>
        <taxon>Bacteria</taxon>
        <taxon>Pseudomonadati</taxon>
        <taxon>Pseudomonadota</taxon>
        <taxon>Gammaproteobacteria</taxon>
        <taxon>Vibrionales</taxon>
        <taxon>Vibrionaceae</taxon>
        <taxon>Enterovibrio</taxon>
    </lineage>
</organism>
<dbReference type="PANTHER" id="PTHR46470:SF2">
    <property type="entry name" value="GLYCERALDEHYDE 3-PHOSPHATE PHOSPHATASE"/>
    <property type="match status" value="1"/>
</dbReference>
<name>A0A135IBA0_9GAMM</name>
<keyword evidence="3" id="KW-0460">Magnesium</keyword>
<dbReference type="Gene3D" id="3.40.50.1000">
    <property type="entry name" value="HAD superfamily/HAD-like"/>
    <property type="match status" value="1"/>
</dbReference>
<dbReference type="STRING" id="294935.ATN88_21480"/>
<sequence length="157" mass="17334">MGKVYLFDWGDTLMVDFPDQSGKMCDWEKVRAVDGAKDTLAHLSKTHQIYVATNAADSTEADIKRAFERVGLSFYIHGYFCKANLGIGKGSPAFFQKIIEKLNVPASEMVMVGDTIDKDIDPALQAGISAVWLNTLGVNTSPHDDYRQISNLTSLIE</sequence>
<dbReference type="EMBL" id="LNTY01000018">
    <property type="protein sequence ID" value="KXF82634.1"/>
    <property type="molecule type" value="Genomic_DNA"/>
</dbReference>
<dbReference type="GO" id="GO:0016791">
    <property type="term" value="F:phosphatase activity"/>
    <property type="evidence" value="ECO:0007669"/>
    <property type="project" value="TreeGrafter"/>
</dbReference>
<dbReference type="PANTHER" id="PTHR46470">
    <property type="entry name" value="N-ACYLNEURAMINATE-9-PHOSPHATASE"/>
    <property type="match status" value="1"/>
</dbReference>
<evidence type="ECO:0000313" key="5">
    <source>
        <dbReference type="Proteomes" id="UP000070529"/>
    </source>
</evidence>
<keyword evidence="2 4" id="KW-0378">Hydrolase</keyword>
<keyword evidence="5" id="KW-1185">Reference proteome</keyword>
<keyword evidence="1" id="KW-0479">Metal-binding</keyword>
<accession>A0A135IBA0</accession>
<reference evidence="4 5" key="1">
    <citation type="submission" date="2015-11" db="EMBL/GenBank/DDBJ databases">
        <title>Genomic Taxonomy of the Vibrionaceae.</title>
        <authorList>
            <person name="Gomez-Gil B."/>
            <person name="Enciso-Ibarra J."/>
        </authorList>
    </citation>
    <scope>NUCLEOTIDE SEQUENCE [LARGE SCALE GENOMIC DNA]</scope>
    <source>
        <strain evidence="4 5">CAIM 912</strain>
    </source>
</reference>
<dbReference type="InterPro" id="IPR051400">
    <property type="entry name" value="HAD-like_hydrolase"/>
</dbReference>
<dbReference type="SUPFAM" id="SSF56784">
    <property type="entry name" value="HAD-like"/>
    <property type="match status" value="1"/>
</dbReference>
<protein>
    <submittedName>
        <fullName evidence="4">Hydrolase</fullName>
    </submittedName>
</protein>
<gene>
    <name evidence="4" type="ORF">ATN88_21480</name>
</gene>
<dbReference type="OrthoDB" id="6196267at2"/>